<reference evidence="2" key="2">
    <citation type="submission" date="2020-11" db="EMBL/GenBank/DDBJ databases">
        <authorList>
            <person name="Cecchin M."/>
            <person name="Marcolungo L."/>
            <person name="Rossato M."/>
            <person name="Girolomoni L."/>
            <person name="Cosentino E."/>
            <person name="Cuine S."/>
            <person name="Li-Beisson Y."/>
            <person name="Delledonne M."/>
            <person name="Ballottari M."/>
        </authorList>
    </citation>
    <scope>NUCLEOTIDE SEQUENCE</scope>
    <source>
        <strain evidence="2">211/11P</strain>
        <tissue evidence="2">Whole cell</tissue>
    </source>
</reference>
<feature type="compositionally biased region" description="Basic and acidic residues" evidence="1">
    <location>
        <begin position="1"/>
        <end position="11"/>
    </location>
</feature>
<organism evidence="2 3">
    <name type="scientific">Chlorella vulgaris</name>
    <name type="common">Green alga</name>
    <dbReference type="NCBI Taxonomy" id="3077"/>
    <lineage>
        <taxon>Eukaryota</taxon>
        <taxon>Viridiplantae</taxon>
        <taxon>Chlorophyta</taxon>
        <taxon>core chlorophytes</taxon>
        <taxon>Trebouxiophyceae</taxon>
        <taxon>Chlorellales</taxon>
        <taxon>Chlorellaceae</taxon>
        <taxon>Chlorella clade</taxon>
        <taxon>Chlorella</taxon>
    </lineage>
</organism>
<gene>
    <name evidence="2" type="ORF">D9Q98_010653</name>
</gene>
<evidence type="ECO:0000256" key="1">
    <source>
        <dbReference type="SAM" id="MobiDB-lite"/>
    </source>
</evidence>
<dbReference type="EMBL" id="SIDB01000021">
    <property type="protein sequence ID" value="KAI3423437.1"/>
    <property type="molecule type" value="Genomic_DNA"/>
</dbReference>
<evidence type="ECO:0000313" key="3">
    <source>
        <dbReference type="Proteomes" id="UP001055712"/>
    </source>
</evidence>
<sequence length="157" mass="16961">MVDDGLKREYDSDADCATARRRAKRPRNNRSANTSGSGENQLNLLLEATQAEVGQPANRVHPGPDAPGEQQVFPGYLHCLGGGDVQAVVAGPKNPVLEYRGVDFEGGKYPCKNTFLLSAGQGITFSTAIGRNFESKALTALAGGKHFSVFFFFFFFI</sequence>
<comment type="caution">
    <text evidence="2">The sequence shown here is derived from an EMBL/GenBank/DDBJ whole genome shotgun (WGS) entry which is preliminary data.</text>
</comment>
<reference evidence="2" key="1">
    <citation type="journal article" date="2019" name="Plant J.">
        <title>Chlorella vulgaris genome assembly and annotation reveals the molecular basis for metabolic acclimation to high light conditions.</title>
        <authorList>
            <person name="Cecchin M."/>
            <person name="Marcolungo L."/>
            <person name="Rossato M."/>
            <person name="Girolomoni L."/>
            <person name="Cosentino E."/>
            <person name="Cuine S."/>
            <person name="Li-Beisson Y."/>
            <person name="Delledonne M."/>
            <person name="Ballottari M."/>
        </authorList>
    </citation>
    <scope>NUCLEOTIDE SEQUENCE</scope>
    <source>
        <strain evidence="2">211/11P</strain>
    </source>
</reference>
<dbReference type="AlphaFoldDB" id="A0A9D4TEK2"/>
<dbReference type="Proteomes" id="UP001055712">
    <property type="component" value="Unassembled WGS sequence"/>
</dbReference>
<evidence type="ECO:0000313" key="2">
    <source>
        <dbReference type="EMBL" id="KAI3423437.1"/>
    </source>
</evidence>
<name>A0A9D4TEK2_CHLVU</name>
<protein>
    <submittedName>
        <fullName evidence="2">Uncharacterized protein</fullName>
    </submittedName>
</protein>
<accession>A0A9D4TEK2</accession>
<keyword evidence="3" id="KW-1185">Reference proteome</keyword>
<feature type="compositionally biased region" description="Basic residues" evidence="1">
    <location>
        <begin position="19"/>
        <end position="28"/>
    </location>
</feature>
<proteinExistence type="predicted"/>
<feature type="region of interest" description="Disordered" evidence="1">
    <location>
        <begin position="1"/>
        <end position="40"/>
    </location>
</feature>